<dbReference type="Pfam" id="PF00593">
    <property type="entry name" value="TonB_dep_Rec_b-barrel"/>
    <property type="match status" value="1"/>
</dbReference>
<evidence type="ECO:0000256" key="5">
    <source>
        <dbReference type="ARBA" id="ARBA00022692"/>
    </source>
</evidence>
<keyword evidence="4 10" id="KW-1134">Transmembrane beta strand</keyword>
<keyword evidence="5 10" id="KW-0812">Transmembrane</keyword>
<dbReference type="InterPro" id="IPR039426">
    <property type="entry name" value="TonB-dep_rcpt-like"/>
</dbReference>
<keyword evidence="6 11" id="KW-0798">TonB box</keyword>
<dbReference type="Proteomes" id="UP000000491">
    <property type="component" value="Chromosome"/>
</dbReference>
<name>F8EUP2_ZYMMT</name>
<evidence type="ECO:0000256" key="8">
    <source>
        <dbReference type="ARBA" id="ARBA00023170"/>
    </source>
</evidence>
<evidence type="ECO:0000256" key="7">
    <source>
        <dbReference type="ARBA" id="ARBA00023136"/>
    </source>
</evidence>
<dbReference type="GO" id="GO:0015344">
    <property type="term" value="F:siderophore uptake transmembrane transporter activity"/>
    <property type="evidence" value="ECO:0007669"/>
    <property type="project" value="TreeGrafter"/>
</dbReference>
<dbReference type="PANTHER" id="PTHR32552:SF82">
    <property type="entry name" value="FCUA PROTEIN"/>
    <property type="match status" value="1"/>
</dbReference>
<dbReference type="InterPro" id="IPR036942">
    <property type="entry name" value="Beta-barrel_TonB_sf"/>
</dbReference>
<proteinExistence type="inferred from homology"/>
<dbReference type="AlphaFoldDB" id="F8EUP2"/>
<evidence type="ECO:0000256" key="2">
    <source>
        <dbReference type="ARBA" id="ARBA00009810"/>
    </source>
</evidence>
<evidence type="ECO:0000259" key="12">
    <source>
        <dbReference type="Pfam" id="PF00593"/>
    </source>
</evidence>
<keyword evidence="7 10" id="KW-0472">Membrane</keyword>
<dbReference type="eggNOG" id="COG4774">
    <property type="taxonomic scope" value="Bacteria"/>
</dbReference>
<accession>F8EUP2</accession>
<dbReference type="InterPro" id="IPR037066">
    <property type="entry name" value="Plug_dom_sf"/>
</dbReference>
<keyword evidence="8 14" id="KW-0675">Receptor</keyword>
<comment type="subcellular location">
    <subcellularLocation>
        <location evidence="1 10">Cell outer membrane</location>
        <topology evidence="1 10">Multi-pass membrane protein</topology>
    </subcellularLocation>
</comment>
<dbReference type="GO" id="GO:0009279">
    <property type="term" value="C:cell outer membrane"/>
    <property type="evidence" value="ECO:0007669"/>
    <property type="project" value="UniProtKB-SubCell"/>
</dbReference>
<evidence type="ECO:0000256" key="10">
    <source>
        <dbReference type="PROSITE-ProRule" id="PRU01360"/>
    </source>
</evidence>
<dbReference type="InterPro" id="IPR012910">
    <property type="entry name" value="Plug_dom"/>
</dbReference>
<feature type="domain" description="TonB-dependent receptor-like beta-barrel" evidence="12">
    <location>
        <begin position="273"/>
        <end position="693"/>
    </location>
</feature>
<comment type="similarity">
    <text evidence="2 10 11">Belongs to the TonB-dependent receptor family.</text>
</comment>
<dbReference type="STRING" id="579138.Zymop_1297"/>
<organism evidence="14 15">
    <name type="scientific">Zymomonas mobilis subsp. pomaceae (strain ATCC 29192 / DSM 22645 / JCM 10191 / CCUG 17912 / NBRC 13757 / NCIMB 11200 / NRRL B-4491 / Barker I)</name>
    <dbReference type="NCBI Taxonomy" id="579138"/>
    <lineage>
        <taxon>Bacteria</taxon>
        <taxon>Pseudomonadati</taxon>
        <taxon>Pseudomonadota</taxon>
        <taxon>Alphaproteobacteria</taxon>
        <taxon>Sphingomonadales</taxon>
        <taxon>Zymomonadaceae</taxon>
        <taxon>Zymomonas</taxon>
    </lineage>
</organism>
<sequence>MIMIKHSAYTIKTRISDKIQNYTIDSKYSKYYLKVFNKKRNLVVLSFATLTLFSSQMAYAEENTEKDLLVTLSPYRVNKINLTPFGKTSVLDTPYSVDAVPVALSKNQQLISVREVFRLIPSIQGENIRPQTRGMQAGVVQNTFIDGLNIAATTDYPTEQFEQIEVLNGPSGALYGPTSPAGTFNYVLKRPTEKNLRQINVQYLSKNTWSGHIDVGGFFDPEKKFGYRLNLLEQDGKYYIKNSQLKRQLASLAFDVHFSPDTVLETNISGYHYVDMGLPGTFALASNVNFPTAPNPKTVGYGQSYAGDNNKTFIVSGSLRHDFNANWHLKASILRERNDRASTAINNTLINNEGDYKSTAAITTYSLDTILSENVTLNGSLHTGSVAHSILLGTSGFFWDRYTPYQKGPVTLGTASINHPQIFSEPTFPSFTNRYRSVHTTQQSITFGDKIEFTPQWAIQAVASQSWISTTNYNKSGGVTGHYNASGISPIASLLYKPKQNMTAYFTYSNSLQQGDNAPTGTRNAGESLSPYRSTQWEIGYKINLNRINLRAALYQIRRPYAYIGADGYYALHGNQRNRGVEIMADGSITRYLTVYGGIALLDPEVHNTGSALTNDKKVLGLSPVVFNALLEYHLPIMPSVTLTADINYANRKPGNYSNTDYVAGYTVANLGIRYSREVRGTHMTWRLNVNNITDAHYWANITPSSQNGYNSTGSGTGTLGAPRSVRASMQVDL</sequence>
<dbReference type="GO" id="GO:0038023">
    <property type="term" value="F:signaling receptor activity"/>
    <property type="evidence" value="ECO:0007669"/>
    <property type="project" value="InterPro"/>
</dbReference>
<dbReference type="Pfam" id="PF07715">
    <property type="entry name" value="Plug"/>
    <property type="match status" value="1"/>
</dbReference>
<dbReference type="CDD" id="cd01347">
    <property type="entry name" value="ligand_gated_channel"/>
    <property type="match status" value="1"/>
</dbReference>
<feature type="domain" description="TonB-dependent receptor plug" evidence="13">
    <location>
        <begin position="90"/>
        <end position="183"/>
    </location>
</feature>
<evidence type="ECO:0000256" key="1">
    <source>
        <dbReference type="ARBA" id="ARBA00004571"/>
    </source>
</evidence>
<evidence type="ECO:0000259" key="13">
    <source>
        <dbReference type="Pfam" id="PF07715"/>
    </source>
</evidence>
<dbReference type="EMBL" id="CP002865">
    <property type="protein sequence ID" value="AEI38188.1"/>
    <property type="molecule type" value="Genomic_DNA"/>
</dbReference>
<dbReference type="GO" id="GO:0015891">
    <property type="term" value="P:siderophore transport"/>
    <property type="evidence" value="ECO:0007669"/>
    <property type="project" value="InterPro"/>
</dbReference>
<evidence type="ECO:0000256" key="9">
    <source>
        <dbReference type="ARBA" id="ARBA00023237"/>
    </source>
</evidence>
<keyword evidence="9 10" id="KW-0998">Cell outer membrane</keyword>
<dbReference type="HOGENOM" id="CLU_008287_22_1_5"/>
<evidence type="ECO:0000256" key="3">
    <source>
        <dbReference type="ARBA" id="ARBA00022448"/>
    </source>
</evidence>
<evidence type="ECO:0000313" key="14">
    <source>
        <dbReference type="EMBL" id="AEI38188.1"/>
    </source>
</evidence>
<dbReference type="Gene3D" id="2.170.130.10">
    <property type="entry name" value="TonB-dependent receptor, plug domain"/>
    <property type="match status" value="1"/>
</dbReference>
<evidence type="ECO:0000256" key="6">
    <source>
        <dbReference type="ARBA" id="ARBA00023077"/>
    </source>
</evidence>
<protein>
    <submittedName>
        <fullName evidence="14">TonB-dependent siderophore receptor</fullName>
    </submittedName>
</protein>
<dbReference type="KEGG" id="zmp:Zymop_1297"/>
<evidence type="ECO:0000256" key="11">
    <source>
        <dbReference type="RuleBase" id="RU003357"/>
    </source>
</evidence>
<dbReference type="InterPro" id="IPR010105">
    <property type="entry name" value="TonB_sidphr_rcpt"/>
</dbReference>
<dbReference type="InterPro" id="IPR000531">
    <property type="entry name" value="Beta-barrel_TonB"/>
</dbReference>
<evidence type="ECO:0000256" key="4">
    <source>
        <dbReference type="ARBA" id="ARBA00022452"/>
    </source>
</evidence>
<reference evidence="14 15" key="1">
    <citation type="journal article" date="2011" name="J. Bacteriol.">
        <title>Genome sequence of the ethanol-producing Zymomonas mobilis subsp. pomaceae lectotype strain ATCC 29192.</title>
        <authorList>
            <person name="Kouvelis V.N."/>
            <person name="Davenport K.W."/>
            <person name="Brettin T.S."/>
            <person name="Bruce D."/>
            <person name="Detter C."/>
            <person name="Han C.S."/>
            <person name="Nolan M."/>
            <person name="Tapia R."/>
            <person name="Damoulaki A."/>
            <person name="Kyrpides N.C."/>
            <person name="Typas M.A."/>
            <person name="Pappas K.M."/>
        </authorList>
    </citation>
    <scope>NUCLEOTIDE SEQUENCE [LARGE SCALE GENOMIC DNA]</scope>
    <source>
        <strain evidence="15">ATCC 29192 / DSM 22645 / JCM 10191 / CCUG 17912 / NBRC 13757 / NCIMB 11200 / NRRL B-4491 / Barker I</strain>
    </source>
</reference>
<dbReference type="PANTHER" id="PTHR32552">
    <property type="entry name" value="FERRICHROME IRON RECEPTOR-RELATED"/>
    <property type="match status" value="1"/>
</dbReference>
<keyword evidence="3 10" id="KW-0813">Transport</keyword>
<dbReference type="Gene3D" id="2.40.170.20">
    <property type="entry name" value="TonB-dependent receptor, beta-barrel domain"/>
    <property type="match status" value="1"/>
</dbReference>
<evidence type="ECO:0000313" key="15">
    <source>
        <dbReference type="Proteomes" id="UP000000491"/>
    </source>
</evidence>
<dbReference type="PROSITE" id="PS52016">
    <property type="entry name" value="TONB_DEPENDENT_REC_3"/>
    <property type="match status" value="1"/>
</dbReference>
<dbReference type="NCBIfam" id="TIGR01783">
    <property type="entry name" value="TonB-siderophor"/>
    <property type="match status" value="1"/>
</dbReference>
<dbReference type="PATRIC" id="fig|579138.3.peg.1375"/>
<gene>
    <name evidence="14" type="ordered locus">Zymop_1297</name>
</gene>
<dbReference type="SUPFAM" id="SSF56935">
    <property type="entry name" value="Porins"/>
    <property type="match status" value="1"/>
</dbReference>